<keyword evidence="5" id="KW-0732">Signal</keyword>
<feature type="domain" description="Ig-like" evidence="6">
    <location>
        <begin position="201"/>
        <end position="282"/>
    </location>
</feature>
<comment type="function">
    <text evidence="3">Most highly expressed siglec (sialic acid-binding immunoglobulin-like lectin) on B-cells that plays a role in various aspects of B-cell biology including differentiation, antigen presentation, and trafficking to bone marrow. Binds to alpha 2,6-linked sialic acid residues of surface molecules such as CD22 itself, CD45 and IgM in a cis configuration. Can also bind to ligands on other cells as an adhesion molecule in a trans configuration. Acts as an inhibitory coreceptor on the surface of B-cells and inhibits B-cell receptor induced signaling, characterized by inhibition of the calcium mobilization and cellular activation. Mechanistically, the immunoreceptor tyrosine-based inhibitory motif domain is phosphorylated by the Src kinase LYN, which in turn leads to the recruitment of the protein tyrosine phosphatase 1/PTPN6, leading to the negative regulation of BCR signaling. If this negative signaling from is of sufficient strength, apoptosis of the B-cell can be induced.</text>
</comment>
<dbReference type="Proteomes" id="UP000265140">
    <property type="component" value="Chromosome 9"/>
</dbReference>
<evidence type="ECO:0000256" key="3">
    <source>
        <dbReference type="ARBA" id="ARBA00045430"/>
    </source>
</evidence>
<feature type="signal peptide" evidence="5">
    <location>
        <begin position="1"/>
        <end position="19"/>
    </location>
</feature>
<dbReference type="InterPro" id="IPR003598">
    <property type="entry name" value="Ig_sub2"/>
</dbReference>
<dbReference type="SMART" id="SM00409">
    <property type="entry name" value="IG"/>
    <property type="match status" value="3"/>
</dbReference>
<keyword evidence="8" id="KW-1185">Reference proteome</keyword>
<feature type="chain" id="PRO_5044323583" description="B-cell receptor CD22" evidence="5">
    <location>
        <begin position="20"/>
        <end position="336"/>
    </location>
</feature>
<organism evidence="7 8">
    <name type="scientific">Esox lucius</name>
    <name type="common">Northern pike</name>
    <dbReference type="NCBI Taxonomy" id="8010"/>
    <lineage>
        <taxon>Eukaryota</taxon>
        <taxon>Metazoa</taxon>
        <taxon>Chordata</taxon>
        <taxon>Craniata</taxon>
        <taxon>Vertebrata</taxon>
        <taxon>Euteleostomi</taxon>
        <taxon>Actinopterygii</taxon>
        <taxon>Neopterygii</taxon>
        <taxon>Teleostei</taxon>
        <taxon>Protacanthopterygii</taxon>
        <taxon>Esociformes</taxon>
        <taxon>Esocidae</taxon>
        <taxon>Esox</taxon>
    </lineage>
</organism>
<evidence type="ECO:0000313" key="8">
    <source>
        <dbReference type="Proteomes" id="UP000265140"/>
    </source>
</evidence>
<dbReference type="InterPro" id="IPR036179">
    <property type="entry name" value="Ig-like_dom_sf"/>
</dbReference>
<reference evidence="7" key="2">
    <citation type="submission" date="2025-08" db="UniProtKB">
        <authorList>
            <consortium name="Ensembl"/>
        </authorList>
    </citation>
    <scope>IDENTIFICATION</scope>
</reference>
<dbReference type="Pfam" id="PF24518">
    <property type="entry name" value="Ig_CD22"/>
    <property type="match status" value="1"/>
</dbReference>
<dbReference type="PANTHER" id="PTHR46013:SF4">
    <property type="entry name" value="B-CELL RECEPTOR CD22-RELATED"/>
    <property type="match status" value="1"/>
</dbReference>
<dbReference type="SMART" id="SM00408">
    <property type="entry name" value="IGc2"/>
    <property type="match status" value="2"/>
</dbReference>
<dbReference type="GeneTree" id="ENSGT01010000222294"/>
<dbReference type="Pfam" id="PF13927">
    <property type="entry name" value="Ig_3"/>
    <property type="match status" value="2"/>
</dbReference>
<dbReference type="PANTHER" id="PTHR46013">
    <property type="entry name" value="VASCULAR CELL ADHESION MOLECULE 1"/>
    <property type="match status" value="1"/>
</dbReference>
<dbReference type="InterPro" id="IPR007110">
    <property type="entry name" value="Ig-like_dom"/>
</dbReference>
<proteinExistence type="predicted"/>
<dbReference type="InterPro" id="IPR013783">
    <property type="entry name" value="Ig-like_fold"/>
</dbReference>
<evidence type="ECO:0000256" key="4">
    <source>
        <dbReference type="ARBA" id="ARBA00046458"/>
    </source>
</evidence>
<evidence type="ECO:0000313" key="7">
    <source>
        <dbReference type="Ensembl" id="ENSELUP00000084453.1"/>
    </source>
</evidence>
<dbReference type="SUPFAM" id="SSF48726">
    <property type="entry name" value="Immunoglobulin"/>
    <property type="match status" value="3"/>
</dbReference>
<dbReference type="CDD" id="cd00096">
    <property type="entry name" value="Ig"/>
    <property type="match status" value="2"/>
</dbReference>
<reference evidence="7 8" key="1">
    <citation type="submission" date="2020-02" db="EMBL/GenBank/DDBJ databases">
        <title>Esox lucius (northern pike) genome, fEsoLuc1, primary haplotype.</title>
        <authorList>
            <person name="Myers G."/>
            <person name="Karagic N."/>
            <person name="Meyer A."/>
            <person name="Pippel M."/>
            <person name="Reichard M."/>
            <person name="Winkler S."/>
            <person name="Tracey A."/>
            <person name="Sims Y."/>
            <person name="Howe K."/>
            <person name="Rhie A."/>
            <person name="Formenti G."/>
            <person name="Durbin R."/>
            <person name="Fedrigo O."/>
            <person name="Jarvis E.D."/>
        </authorList>
    </citation>
    <scope>NUCLEOTIDE SEQUENCE [LARGE SCALE GENOMIC DNA]</scope>
</reference>
<evidence type="ECO:0000256" key="5">
    <source>
        <dbReference type="SAM" id="SignalP"/>
    </source>
</evidence>
<dbReference type="Gene3D" id="2.60.40.10">
    <property type="entry name" value="Immunoglobulins"/>
    <property type="match status" value="3"/>
</dbReference>
<dbReference type="PROSITE" id="PS50835">
    <property type="entry name" value="IG_LIKE"/>
    <property type="match status" value="2"/>
</dbReference>
<comment type="subunit">
    <text evidence="4">Predominantly monomer of isoform CD22-beta. Also found as heterodimer of isoform CD22-beta and a shorter isoform. Interacts with PTPN6/SHP-1, LYN, SYK, PIK3R1/PIK3R2 and PLCG1 upon phosphorylation. Interacts with GRB2, INPP5D and SHC1 upon phosphorylation. May form a complex with INPP5D/SHIP, GRB2 and SHC1.</text>
</comment>
<sequence>KMLLIYMVLGQGAWGVTYSTQSICALKGSTVEMSCSYTFPSGKVTSTFWYSKDTYKNPVNLIDDPDYTGRVKYHDEKYRHTLTITDLRKSDSAVYKFRFITDGDKYTGAPGVSLSFTDLQVNMTAATVTDGDSVNLTCKTTCTLIGHTYIWYRNKQLLTNQEVSLHLNPVSSEDAGNYSCAVKGLESLLSPEKKFIVTYGPRNTSVSVSPSGEIVEGSSVTLTCSSDANPPVYKYTWYKKTVTSPKASGQSYKITNIRSEDSGEYYCEAQNKYGRLNSFTLSVDVQWTMSPGWPGNASVSPRKSWRKCLGRGKSGHPCLDCCPRDPAPDKRKMMLC</sequence>
<dbReference type="AlphaFoldDB" id="A0AAY5K625"/>
<dbReference type="InterPro" id="IPR003599">
    <property type="entry name" value="Ig_sub"/>
</dbReference>
<reference evidence="7" key="3">
    <citation type="submission" date="2025-09" db="UniProtKB">
        <authorList>
            <consortium name="Ensembl"/>
        </authorList>
    </citation>
    <scope>IDENTIFICATION</scope>
</reference>
<protein>
    <recommendedName>
        <fullName evidence="1">B-cell receptor CD22</fullName>
    </recommendedName>
    <alternativeName>
        <fullName evidence="2">Sialic acid-binding Ig-like lectin 2</fullName>
    </alternativeName>
</protein>
<evidence type="ECO:0000256" key="2">
    <source>
        <dbReference type="ARBA" id="ARBA00041781"/>
    </source>
</evidence>
<name>A0AAY5K625_ESOLU</name>
<accession>A0AAY5K625</accession>
<dbReference type="Ensembl" id="ENSELUT00000107978.1">
    <property type="protein sequence ID" value="ENSELUP00000084453.1"/>
    <property type="gene ID" value="ENSELUG00000027249.2"/>
</dbReference>
<feature type="domain" description="Ig-like" evidence="6">
    <location>
        <begin position="110"/>
        <end position="190"/>
    </location>
</feature>
<evidence type="ECO:0000259" key="6">
    <source>
        <dbReference type="PROSITE" id="PS50835"/>
    </source>
</evidence>
<dbReference type="InterPro" id="IPR056386">
    <property type="entry name" value="Ig_CD22"/>
</dbReference>
<evidence type="ECO:0000256" key="1">
    <source>
        <dbReference type="ARBA" id="ARBA00040106"/>
    </source>
</evidence>